<dbReference type="InterPro" id="IPR027417">
    <property type="entry name" value="P-loop_NTPase"/>
</dbReference>
<proteinExistence type="predicted"/>
<keyword evidence="2" id="KW-0614">Plasmid</keyword>
<name>D2S3K9_HALTV</name>
<protein>
    <submittedName>
        <fullName evidence="2">ATPase involved in chromosome partitioning-like protein</fullName>
    </submittedName>
</protein>
<dbReference type="CDD" id="cd02042">
    <property type="entry name" value="ParAB_family"/>
    <property type="match status" value="1"/>
</dbReference>
<dbReference type="GeneID" id="8745874"/>
<organism evidence="2 3">
    <name type="scientific">Haloterrigena turkmenica (strain ATCC 51198 / DSM 5511 / JCM 9101 / NCIMB 13204 / VKM B-1734 / 4k)</name>
    <name type="common">Halococcus turkmenicus</name>
    <dbReference type="NCBI Taxonomy" id="543526"/>
    <lineage>
        <taxon>Archaea</taxon>
        <taxon>Methanobacteriati</taxon>
        <taxon>Methanobacteriota</taxon>
        <taxon>Stenosarchaea group</taxon>
        <taxon>Halobacteria</taxon>
        <taxon>Halobacteriales</taxon>
        <taxon>Natrialbaceae</taxon>
        <taxon>Haloterrigena</taxon>
    </lineage>
</organism>
<geneLocation type="plasmid" evidence="2 3">
    <name>pHTUR05</name>
</geneLocation>
<dbReference type="Gene3D" id="3.40.50.300">
    <property type="entry name" value="P-loop containing nucleotide triphosphate hydrolases"/>
    <property type="match status" value="1"/>
</dbReference>
<dbReference type="InterPro" id="IPR025669">
    <property type="entry name" value="AAA_dom"/>
</dbReference>
<keyword evidence="3" id="KW-1185">Reference proteome</keyword>
<dbReference type="Proteomes" id="UP000001903">
    <property type="component" value="Plasmid pHTUR05"/>
</dbReference>
<dbReference type="OrthoDB" id="322322at2157"/>
<dbReference type="HOGENOM" id="CLU_037612_1_4_2"/>
<reference evidence="2 3" key="1">
    <citation type="journal article" date="2010" name="Stand. Genomic Sci.">
        <title>Complete genome sequence of Haloterrigena turkmenica type strain (4k).</title>
        <authorList>
            <person name="Saunders E."/>
            <person name="Tindall B.J."/>
            <person name="Fahnrich R."/>
            <person name="Lapidus A."/>
            <person name="Copeland A."/>
            <person name="Del Rio T.G."/>
            <person name="Lucas S."/>
            <person name="Chen F."/>
            <person name="Tice H."/>
            <person name="Cheng J.F."/>
            <person name="Han C."/>
            <person name="Detter J.C."/>
            <person name="Bruce D."/>
            <person name="Goodwin L."/>
            <person name="Chain P."/>
            <person name="Pitluck S."/>
            <person name="Pati A."/>
            <person name="Ivanova N."/>
            <person name="Mavromatis K."/>
            <person name="Chen A."/>
            <person name="Palaniappan K."/>
            <person name="Land M."/>
            <person name="Hauser L."/>
            <person name="Chang Y.J."/>
            <person name="Jeffries C.D."/>
            <person name="Brettin T."/>
            <person name="Rohde M."/>
            <person name="Goker M."/>
            <person name="Bristow J."/>
            <person name="Eisen J.A."/>
            <person name="Markowitz V."/>
            <person name="Hugenholtz P."/>
            <person name="Klenk H.P."/>
            <person name="Kyrpides N.C."/>
        </authorList>
    </citation>
    <scope>NUCLEOTIDE SEQUENCE [LARGE SCALE GENOMIC DNA]</scope>
    <source>
        <strain evidence="3">ATCC 51198 / DSM 5511 / JCM 9101 / NCIMB 13204 / VKM B-1734 / 4k</strain>
    </source>
</reference>
<feature type="domain" description="AAA" evidence="1">
    <location>
        <begin position="7"/>
        <end position="194"/>
    </location>
</feature>
<evidence type="ECO:0000313" key="3">
    <source>
        <dbReference type="Proteomes" id="UP000001903"/>
    </source>
</evidence>
<evidence type="ECO:0000313" key="2">
    <source>
        <dbReference type="EMBL" id="ADB63956.1"/>
    </source>
</evidence>
<dbReference type="InterPro" id="IPR050678">
    <property type="entry name" value="DNA_Partitioning_ATPase"/>
</dbReference>
<dbReference type="RefSeq" id="WP_012946195.1">
    <property type="nucleotide sequence ID" value="NC_013748.1"/>
</dbReference>
<sequence length="285" mass="31607">MSDEIKRLATYVQKGGVAKTTSSSHIAVSAAQDHDLDVVLIDLAGTQNDLATNFGVDLPTDEEDKPNPDAPVSAIFGENWEFIRTNIDDVVDRMVFETDEGPDLIPADPGLGGANNNLANVPLDERFTVLDDFVSDELAPRYDLVIMDLPGNENNIVLNGLFAAQQTFAPLRPGQFELNQLDNLERDLETISEKHDGVDPELVMVAPTMIDKREPEHKRFARTVEDEFSDIVGPRISKTTDIGREQGNGQTIFALEDDELLDTAERAREAYRDLTTDLLDRLEAR</sequence>
<gene>
    <name evidence="2" type="ordered locus">Htur_5069</name>
</gene>
<dbReference type="SUPFAM" id="SSF52540">
    <property type="entry name" value="P-loop containing nucleoside triphosphate hydrolases"/>
    <property type="match status" value="1"/>
</dbReference>
<accession>D2S3K9</accession>
<evidence type="ECO:0000259" key="1">
    <source>
        <dbReference type="Pfam" id="PF13614"/>
    </source>
</evidence>
<dbReference type="KEGG" id="htu:Htur_5069"/>
<dbReference type="AlphaFoldDB" id="D2S3K9"/>
<dbReference type="PANTHER" id="PTHR13696">
    <property type="entry name" value="P-LOOP CONTAINING NUCLEOSIDE TRIPHOSPHATE HYDROLASE"/>
    <property type="match status" value="1"/>
</dbReference>
<dbReference type="PANTHER" id="PTHR13696:SF99">
    <property type="entry name" value="COBYRINIC ACID AC-DIAMIDE SYNTHASE"/>
    <property type="match status" value="1"/>
</dbReference>
<dbReference type="EMBL" id="CP001865">
    <property type="protein sequence ID" value="ADB63956.1"/>
    <property type="molecule type" value="Genomic_DNA"/>
</dbReference>
<dbReference type="Pfam" id="PF13614">
    <property type="entry name" value="AAA_31"/>
    <property type="match status" value="1"/>
</dbReference>